<dbReference type="AlphaFoldDB" id="A0A915LAP2"/>
<proteinExistence type="predicted"/>
<organism evidence="1 2">
    <name type="scientific">Romanomermis culicivorax</name>
    <name type="common">Nematode worm</name>
    <dbReference type="NCBI Taxonomy" id="13658"/>
    <lineage>
        <taxon>Eukaryota</taxon>
        <taxon>Metazoa</taxon>
        <taxon>Ecdysozoa</taxon>
        <taxon>Nematoda</taxon>
        <taxon>Enoplea</taxon>
        <taxon>Dorylaimia</taxon>
        <taxon>Mermithida</taxon>
        <taxon>Mermithoidea</taxon>
        <taxon>Mermithidae</taxon>
        <taxon>Romanomermis</taxon>
    </lineage>
</organism>
<accession>A0A915LAP2</accession>
<evidence type="ECO:0000313" key="2">
    <source>
        <dbReference type="WBParaSite" id="nRc.2.0.1.t48154-RA"/>
    </source>
</evidence>
<dbReference type="Proteomes" id="UP000887565">
    <property type="component" value="Unplaced"/>
</dbReference>
<dbReference type="WBParaSite" id="nRc.2.0.1.t48154-RA">
    <property type="protein sequence ID" value="nRc.2.0.1.t48154-RA"/>
    <property type="gene ID" value="nRc.2.0.1.g48154"/>
</dbReference>
<sequence>MDVAGTLRPMEPKLRFHSTGPHKFLVKNSTIKALKRLSKTFCEKQLNIRLLNETKKLDFLSLKEQSLAKQGINFP</sequence>
<protein>
    <submittedName>
        <fullName evidence="2">Uncharacterized protein</fullName>
    </submittedName>
</protein>
<reference evidence="2" key="1">
    <citation type="submission" date="2022-11" db="UniProtKB">
        <authorList>
            <consortium name="WormBaseParasite"/>
        </authorList>
    </citation>
    <scope>IDENTIFICATION</scope>
</reference>
<evidence type="ECO:0000313" key="1">
    <source>
        <dbReference type="Proteomes" id="UP000887565"/>
    </source>
</evidence>
<keyword evidence="1" id="KW-1185">Reference proteome</keyword>
<name>A0A915LAP2_ROMCU</name>